<dbReference type="Pfam" id="PF10145">
    <property type="entry name" value="PhageMin_Tail"/>
    <property type="match status" value="1"/>
</dbReference>
<dbReference type="InterPro" id="IPR010090">
    <property type="entry name" value="Phage_tape_meas"/>
</dbReference>
<evidence type="ECO:0000313" key="5">
    <source>
        <dbReference type="Proteomes" id="UP000515591"/>
    </source>
</evidence>
<reference evidence="4 5" key="1">
    <citation type="submission" date="2019-12" db="EMBL/GenBank/DDBJ databases">
        <title>complete genome sequences of Pseudomonas otitidis str. WP8-S17-CRE-03 isolated from wastewater treatment plant effluent.</title>
        <authorList>
            <person name="Sekizuka T."/>
            <person name="Itokawa K."/>
            <person name="Yatsu K."/>
            <person name="Inamine Y."/>
            <person name="Kuroda M."/>
        </authorList>
    </citation>
    <scope>NUCLEOTIDE SEQUENCE [LARGE SCALE GENOMIC DNA]</scope>
    <source>
        <strain evidence="4 5">WP8-S17-CRE-03</strain>
    </source>
</reference>
<dbReference type="PANTHER" id="PTHR37813:SF1">
    <property type="entry name" value="FELS-2 PROPHAGE PROTEIN"/>
    <property type="match status" value="1"/>
</dbReference>
<dbReference type="RefSeq" id="WP_182850160.1">
    <property type="nucleotide sequence ID" value="NZ_AP022213.1"/>
</dbReference>
<evidence type="ECO:0000259" key="3">
    <source>
        <dbReference type="Pfam" id="PF10145"/>
    </source>
</evidence>
<evidence type="ECO:0000313" key="4">
    <source>
        <dbReference type="EMBL" id="BBT17008.1"/>
    </source>
</evidence>
<accession>A0A6S5RNJ4</accession>
<name>A0A6S5RNJ4_9GAMM</name>
<dbReference type="Proteomes" id="UP000515591">
    <property type="component" value="Chromosome"/>
</dbReference>
<organism evidence="4 5">
    <name type="scientific">Metapseudomonas otitidis</name>
    <dbReference type="NCBI Taxonomy" id="319939"/>
    <lineage>
        <taxon>Bacteria</taxon>
        <taxon>Pseudomonadati</taxon>
        <taxon>Pseudomonadota</taxon>
        <taxon>Gammaproteobacteria</taxon>
        <taxon>Pseudomonadales</taxon>
        <taxon>Pseudomonadaceae</taxon>
        <taxon>Metapseudomonas</taxon>
    </lineage>
</organism>
<proteinExistence type="predicted"/>
<sequence length="1099" mass="117805">MTDVRLSISVDASQGRNTLQQFQAGYKALINQLRQPLGRIASLQELEASLVDNERQLNATRRHLSDLASEMLAAERPTRAQIQAYRAAGQQADALQRSIAGQRLELAELSQALRSAGVDTTRLAAEQKRLAAELDATQGRASAQAERIAGARAALNVRPHADIRQEINGLTQQYQLLRNSGTLTTGELLQAKVRLRERVAELKTGTNGWAKSLGEVRMQAGIAAASMGALAYGGSNVVGFYAKFGQQMAAVDSITDLSRERFAQLSQEVRQLSVNMGKDATESAAALNDILSSGVDEKDGISTLALSTKAAVAGVTDTATAARGGLAVVNAYGEGIENLGLRYDQMFLAVRDGVTTFPELANFIGDVLPTAKAAGVGFDEVSAAIARMTIAGIRTPQATTALKGAINALAAPTPEAQKKLDELGIKWRGLSGTLQDIAARKLGLEAMREIIPDVEARTAVLSLTQDIGALNSEVEAMRGASGAMDAAYAKMSNTPQADLDRFNSTVGELKLQLGEASTAFLPVINALTGVIRSFNELPEPVRNSVAGLLAVTVVGISLASAIRTLANPLMLLRGHLSQAPGAAGAASAGLESFAGTARNLLPQVNNLADAFRLLKGTLALGVVSFTVSKLADLWEVHQSFMEFREEQQKYRQSLNDTIKETAKYADTVILPANAVARLTEEEKKAYTERLRLAEQHYRRTAELRERANMEQNGAGAAVSEDALAAQRRASEFRKAQADIEGAHRAREASEQRHRDAVAKIKQEQRALIQKSLAAELLLYEEANKKLEAANKAAAEAMKKRVEVNKEFAQLAQDLATPEKKGPATLADVTKLKAGARKDVLDGNSTEALRKTRQAAAVLRELKEAGANTYGFSGMAKELGEIADQAARLDEVKADAERISAQASVDAIKATMDDLLAKAEAFKRIDIEFNGFEQSAAALEAQAIALAERMKKYMTIPVNYVGADGKVQEAANKSADEIMNPKAAKRAAGGWIDGPGSPTSDSITVHASRNEYMIQARAAMRLGAANLEYMNRTGELPASRAALVPMIPQLPESFGRMGERQPLNLAMPWGGSYALEGRASEVARFQEDLERVRTKFGGAR</sequence>
<feature type="region of interest" description="Disordered" evidence="2">
    <location>
        <begin position="734"/>
        <end position="756"/>
    </location>
</feature>
<keyword evidence="1" id="KW-1188">Viral release from host cell</keyword>
<evidence type="ECO:0000256" key="2">
    <source>
        <dbReference type="SAM" id="MobiDB-lite"/>
    </source>
</evidence>
<evidence type="ECO:0000256" key="1">
    <source>
        <dbReference type="ARBA" id="ARBA00022612"/>
    </source>
</evidence>
<dbReference type="AlphaFoldDB" id="A0A6S5RNJ4"/>
<dbReference type="EMBL" id="AP022213">
    <property type="protein sequence ID" value="BBT17008.1"/>
    <property type="molecule type" value="Genomic_DNA"/>
</dbReference>
<dbReference type="PANTHER" id="PTHR37813">
    <property type="entry name" value="FELS-2 PROPHAGE PROTEIN"/>
    <property type="match status" value="1"/>
</dbReference>
<dbReference type="NCBIfam" id="TIGR01760">
    <property type="entry name" value="tape_meas_TP901"/>
    <property type="match status" value="1"/>
</dbReference>
<feature type="domain" description="Phage tail tape measure protein" evidence="3">
    <location>
        <begin position="267"/>
        <end position="439"/>
    </location>
</feature>
<gene>
    <name evidence="4" type="ORF">WP8S17C03_30570</name>
</gene>
<protein>
    <recommendedName>
        <fullName evidence="3">Phage tail tape measure protein domain-containing protein</fullName>
    </recommendedName>
</protein>